<gene>
    <name evidence="2" type="ORF">H8D24_00595</name>
</gene>
<protein>
    <submittedName>
        <fullName evidence="2">SET domain-containing protein-lysine N-methyltransferase</fullName>
    </submittedName>
</protein>
<dbReference type="AlphaFoldDB" id="A0A8J6NVE2"/>
<dbReference type="Proteomes" id="UP000654401">
    <property type="component" value="Unassembled WGS sequence"/>
</dbReference>
<evidence type="ECO:0000259" key="1">
    <source>
        <dbReference type="PROSITE" id="PS50280"/>
    </source>
</evidence>
<dbReference type="SUPFAM" id="SSF82199">
    <property type="entry name" value="SET domain"/>
    <property type="match status" value="1"/>
</dbReference>
<dbReference type="Gene3D" id="2.170.270.10">
    <property type="entry name" value="SET domain"/>
    <property type="match status" value="1"/>
</dbReference>
<dbReference type="InterPro" id="IPR001214">
    <property type="entry name" value="SET_dom"/>
</dbReference>
<organism evidence="2 3">
    <name type="scientific">Candidatus Thiopontia autotrophica</name>
    <dbReference type="NCBI Taxonomy" id="2841688"/>
    <lineage>
        <taxon>Bacteria</taxon>
        <taxon>Pseudomonadati</taxon>
        <taxon>Pseudomonadota</taxon>
        <taxon>Gammaproteobacteria</taxon>
        <taxon>Candidatus Thiopontia</taxon>
    </lineage>
</organism>
<name>A0A8J6NVE2_9GAMM</name>
<sequence length="142" mass="16281">MEQLNAVLEGEMSRRSVIYEESHFEVAPSTIPGCGQGLFAGVTLYKNDTIGPYLGEIITDAQSETEPYIDSHYLLWVCRDCLIVGDGYTRYVNHSEKPNAHFVVSTRWKKARIEALKRIRPGEEIFIDYGRDFWEASEVECR</sequence>
<dbReference type="Pfam" id="PF00856">
    <property type="entry name" value="SET"/>
    <property type="match status" value="1"/>
</dbReference>
<feature type="domain" description="SET" evidence="1">
    <location>
        <begin position="22"/>
        <end position="130"/>
    </location>
</feature>
<dbReference type="SMART" id="SM00317">
    <property type="entry name" value="SET"/>
    <property type="match status" value="1"/>
</dbReference>
<dbReference type="InterPro" id="IPR046341">
    <property type="entry name" value="SET_dom_sf"/>
</dbReference>
<accession>A0A8J6NVE2</accession>
<dbReference type="EMBL" id="JACNFK010000010">
    <property type="protein sequence ID" value="MBC8518891.1"/>
    <property type="molecule type" value="Genomic_DNA"/>
</dbReference>
<comment type="caution">
    <text evidence="2">The sequence shown here is derived from an EMBL/GenBank/DDBJ whole genome shotgun (WGS) entry which is preliminary data.</text>
</comment>
<proteinExistence type="predicted"/>
<reference evidence="2 3" key="1">
    <citation type="submission" date="2020-08" db="EMBL/GenBank/DDBJ databases">
        <title>Bridging the membrane lipid divide: bacteria of the FCB group superphylum have the potential to synthesize archaeal ether lipids.</title>
        <authorList>
            <person name="Villanueva L."/>
            <person name="Von Meijenfeldt F.A.B."/>
            <person name="Westbye A.B."/>
            <person name="Yadav S."/>
            <person name="Hopmans E.C."/>
            <person name="Dutilh B.E."/>
            <person name="Sinninghe Damste J.S."/>
        </authorList>
    </citation>
    <scope>NUCLEOTIDE SEQUENCE [LARGE SCALE GENOMIC DNA]</scope>
    <source>
        <strain evidence="2">NIOZ-UU100</strain>
    </source>
</reference>
<evidence type="ECO:0000313" key="2">
    <source>
        <dbReference type="EMBL" id="MBC8518891.1"/>
    </source>
</evidence>
<evidence type="ECO:0000313" key="3">
    <source>
        <dbReference type="Proteomes" id="UP000654401"/>
    </source>
</evidence>
<dbReference type="PROSITE" id="PS50280">
    <property type="entry name" value="SET"/>
    <property type="match status" value="1"/>
</dbReference>